<feature type="transmembrane region" description="Helical" evidence="10">
    <location>
        <begin position="12"/>
        <end position="36"/>
    </location>
</feature>
<dbReference type="GO" id="GO:0010181">
    <property type="term" value="F:FMN binding"/>
    <property type="evidence" value="ECO:0007669"/>
    <property type="project" value="InterPro"/>
</dbReference>
<dbReference type="EC" id="7.-.-.-" evidence="9"/>
<keyword evidence="6 9" id="KW-1278">Translocase</keyword>
<keyword evidence="3 9" id="KW-0285">Flavoprotein</keyword>
<dbReference type="Proteomes" id="UP001283366">
    <property type="component" value="Unassembled WGS sequence"/>
</dbReference>
<comment type="subunit">
    <text evidence="9">The complex is composed of six subunits: RnfA, RnfB, RnfC, RnfD, RnfE and RnfG.</text>
</comment>
<name>A0A1Y6IRW8_9VIBR</name>
<dbReference type="GO" id="GO:0022900">
    <property type="term" value="P:electron transport chain"/>
    <property type="evidence" value="ECO:0007669"/>
    <property type="project" value="UniProtKB-UniRule"/>
</dbReference>
<dbReference type="PANTHER" id="PTHR36118:SF1">
    <property type="entry name" value="ION-TRANSLOCATING OXIDOREDUCTASE COMPLEX SUBUNIT G"/>
    <property type="match status" value="1"/>
</dbReference>
<evidence type="ECO:0000313" key="14">
    <source>
        <dbReference type="Proteomes" id="UP000196125"/>
    </source>
</evidence>
<dbReference type="Proteomes" id="UP000196125">
    <property type="component" value="Unassembled WGS sequence"/>
</dbReference>
<evidence type="ECO:0000259" key="11">
    <source>
        <dbReference type="SMART" id="SM00900"/>
    </source>
</evidence>
<dbReference type="EMBL" id="JAWRCO010000001">
    <property type="protein sequence ID" value="MDW6003954.1"/>
    <property type="molecule type" value="Genomic_DNA"/>
</dbReference>
<comment type="cofactor">
    <cofactor evidence="9">
        <name>FMN</name>
        <dbReference type="ChEBI" id="CHEBI:58210"/>
    </cofactor>
</comment>
<comment type="subcellular location">
    <subcellularLocation>
        <location evidence="9">Cell inner membrane</location>
        <topology evidence="9">Single-pass membrane protein</topology>
    </subcellularLocation>
</comment>
<dbReference type="GO" id="GO:0009055">
    <property type="term" value="F:electron transfer activity"/>
    <property type="evidence" value="ECO:0007669"/>
    <property type="project" value="InterPro"/>
</dbReference>
<dbReference type="PIRSF" id="PIRSF006091">
    <property type="entry name" value="E_trnsport_RnfG"/>
    <property type="match status" value="1"/>
</dbReference>
<evidence type="ECO:0000256" key="2">
    <source>
        <dbReference type="ARBA" id="ARBA00022553"/>
    </source>
</evidence>
<dbReference type="PANTHER" id="PTHR36118">
    <property type="entry name" value="ION-TRANSLOCATING OXIDOREDUCTASE COMPLEX SUBUNIT G"/>
    <property type="match status" value="1"/>
</dbReference>
<dbReference type="AlphaFoldDB" id="A0A1Y6IRW8"/>
<feature type="modified residue" description="FMN phosphoryl threonine" evidence="9">
    <location>
        <position position="176"/>
    </location>
</feature>
<sequence>MRQLIEKWKNYAAYQSGLLAVVCGIAAILLVTAQWLTQPVIAQRIAEDQNALLHAVLNGKSYSNSVFSQGETINFEGSSFDLFPVKNDTGSVIAWVIRGEQEGYSGPIRYLVGVDTRGEILGVRIISHSETPGLGDKIERMKSSWILGFNHRSLTNTPLWAVKKDGGDFDQFTGATITPRSVVKGVHKALQALAHQKENGHE</sequence>
<organism evidence="13 14">
    <name type="scientific">Vibrio mangrovi</name>
    <dbReference type="NCBI Taxonomy" id="474394"/>
    <lineage>
        <taxon>Bacteria</taxon>
        <taxon>Pseudomonadati</taxon>
        <taxon>Pseudomonadota</taxon>
        <taxon>Gammaproteobacteria</taxon>
        <taxon>Vibrionales</taxon>
        <taxon>Vibrionaceae</taxon>
        <taxon>Vibrio</taxon>
    </lineage>
</organism>
<keyword evidence="9 10" id="KW-0472">Membrane</keyword>
<dbReference type="Pfam" id="PF04205">
    <property type="entry name" value="FMN_bind"/>
    <property type="match status" value="1"/>
</dbReference>
<evidence type="ECO:0000256" key="5">
    <source>
        <dbReference type="ARBA" id="ARBA00022692"/>
    </source>
</evidence>
<dbReference type="GO" id="GO:0005886">
    <property type="term" value="C:plasma membrane"/>
    <property type="evidence" value="ECO:0007669"/>
    <property type="project" value="UniProtKB-SubCell"/>
</dbReference>
<keyword evidence="7 9" id="KW-0249">Electron transport</keyword>
<evidence type="ECO:0000313" key="13">
    <source>
        <dbReference type="EMBL" id="SMR99252.1"/>
    </source>
</evidence>
<gene>
    <name evidence="13" type="primary">rnfG_1</name>
    <name evidence="9" type="synonym">rnfG</name>
    <name evidence="12" type="ORF">SBX37_13935</name>
    <name evidence="13" type="ORF">VIM7927_00477</name>
</gene>
<keyword evidence="5 9" id="KW-0812">Transmembrane</keyword>
<keyword evidence="9" id="KW-0997">Cell inner membrane</keyword>
<evidence type="ECO:0000256" key="10">
    <source>
        <dbReference type="SAM" id="Phobius"/>
    </source>
</evidence>
<keyword evidence="8 9" id="KW-1133">Transmembrane helix</keyword>
<feature type="domain" description="FMN-binding" evidence="11">
    <location>
        <begin position="103"/>
        <end position="193"/>
    </location>
</feature>
<keyword evidence="4 9" id="KW-0288">FMN</keyword>
<keyword evidence="15" id="KW-1185">Reference proteome</keyword>
<dbReference type="SMART" id="SM00900">
    <property type="entry name" value="FMN_bind"/>
    <property type="match status" value="1"/>
</dbReference>
<dbReference type="RefSeq" id="WP_087479294.1">
    <property type="nucleotide sequence ID" value="NZ_AP024883.1"/>
</dbReference>
<comment type="similarity">
    <text evidence="9">Belongs to the RnfG family.</text>
</comment>
<dbReference type="EMBL" id="FXXI01000001">
    <property type="protein sequence ID" value="SMR99252.1"/>
    <property type="molecule type" value="Genomic_DNA"/>
</dbReference>
<reference evidence="12 15" key="2">
    <citation type="submission" date="2023-11" db="EMBL/GenBank/DDBJ databases">
        <title>Plant-associative lifestyle of Vibrio porteresiae and its evolutionary dynamics.</title>
        <authorList>
            <person name="Rameshkumar N."/>
            <person name="Kirti K."/>
        </authorList>
    </citation>
    <scope>NUCLEOTIDE SEQUENCE [LARGE SCALE GENOMIC DNA]</scope>
    <source>
        <strain evidence="12 15">MSSRF38</strain>
    </source>
</reference>
<accession>A0A1Y6IRW8</accession>
<dbReference type="NCBIfam" id="TIGR01947">
    <property type="entry name" value="rnfG"/>
    <property type="match status" value="1"/>
</dbReference>
<dbReference type="InterPro" id="IPR010209">
    <property type="entry name" value="Ion_transpt_RnfG/RsxG"/>
</dbReference>
<proteinExistence type="inferred from homology"/>
<evidence type="ECO:0000256" key="7">
    <source>
        <dbReference type="ARBA" id="ARBA00022982"/>
    </source>
</evidence>
<keyword evidence="9" id="KW-1003">Cell membrane</keyword>
<evidence type="ECO:0000256" key="1">
    <source>
        <dbReference type="ARBA" id="ARBA00022448"/>
    </source>
</evidence>
<comment type="function">
    <text evidence="9">Part of a membrane-bound complex that couples electron transfer with translocation of ions across the membrane.</text>
</comment>
<evidence type="ECO:0000313" key="12">
    <source>
        <dbReference type="EMBL" id="MDW6003954.1"/>
    </source>
</evidence>
<evidence type="ECO:0000256" key="9">
    <source>
        <dbReference type="HAMAP-Rule" id="MF_00479"/>
    </source>
</evidence>
<evidence type="ECO:0000256" key="8">
    <source>
        <dbReference type="ARBA" id="ARBA00022989"/>
    </source>
</evidence>
<keyword evidence="2 9" id="KW-0597">Phosphoprotein</keyword>
<evidence type="ECO:0000313" key="15">
    <source>
        <dbReference type="Proteomes" id="UP001283366"/>
    </source>
</evidence>
<dbReference type="InterPro" id="IPR007329">
    <property type="entry name" value="FMN-bd"/>
</dbReference>
<evidence type="ECO:0000256" key="4">
    <source>
        <dbReference type="ARBA" id="ARBA00022643"/>
    </source>
</evidence>
<dbReference type="HAMAP" id="MF_00479">
    <property type="entry name" value="RsxG_RnfG"/>
    <property type="match status" value="1"/>
</dbReference>
<evidence type="ECO:0000256" key="3">
    <source>
        <dbReference type="ARBA" id="ARBA00022630"/>
    </source>
</evidence>
<dbReference type="OrthoDB" id="9784165at2"/>
<protein>
    <recommendedName>
        <fullName evidence="9">Ion-translocating oxidoreductase complex subunit G</fullName>
        <ecNumber evidence="9">7.-.-.-</ecNumber>
    </recommendedName>
    <alternativeName>
        <fullName evidence="9">Rnf electron transport complex subunit G</fullName>
    </alternativeName>
</protein>
<reference evidence="13 14" key="1">
    <citation type="submission" date="2017-05" db="EMBL/GenBank/DDBJ databases">
        <authorList>
            <person name="Song R."/>
            <person name="Chenine A.L."/>
            <person name="Ruprecht R.M."/>
        </authorList>
    </citation>
    <scope>NUCLEOTIDE SEQUENCE [LARGE SCALE GENOMIC DNA]</scope>
    <source>
        <strain evidence="13 14">CECT 7927</strain>
    </source>
</reference>
<evidence type="ECO:0000256" key="6">
    <source>
        <dbReference type="ARBA" id="ARBA00022967"/>
    </source>
</evidence>
<keyword evidence="1 9" id="KW-0813">Transport</keyword>